<proteinExistence type="predicted"/>
<dbReference type="HOGENOM" id="CLU_1524796_0_0_1"/>
<dbReference type="EMBL" id="ACJE01000012">
    <property type="protein sequence ID" value="EHA22378.1"/>
    <property type="molecule type" value="Genomic_DNA"/>
</dbReference>
<protein>
    <submittedName>
        <fullName evidence="2">Uncharacterized protein</fullName>
    </submittedName>
</protein>
<feature type="region of interest" description="Disordered" evidence="1">
    <location>
        <begin position="36"/>
        <end position="60"/>
    </location>
</feature>
<evidence type="ECO:0000256" key="1">
    <source>
        <dbReference type="SAM" id="MobiDB-lite"/>
    </source>
</evidence>
<gene>
    <name evidence="2" type="ORF">ASPNIDRAFT_54902</name>
</gene>
<evidence type="ECO:0000313" key="2">
    <source>
        <dbReference type="EMBL" id="EHA22378.1"/>
    </source>
</evidence>
<evidence type="ECO:0000313" key="3">
    <source>
        <dbReference type="Proteomes" id="UP000009038"/>
    </source>
</evidence>
<dbReference type="Proteomes" id="UP000009038">
    <property type="component" value="Unassembled WGS sequence"/>
</dbReference>
<comment type="caution">
    <text evidence="2">The sequence shown here is derived from an EMBL/GenBank/DDBJ whole genome shotgun (WGS) entry which is preliminary data.</text>
</comment>
<dbReference type="AlphaFoldDB" id="G3Y4K1"/>
<organism evidence="2 3">
    <name type="scientific">Aspergillus niger (strain ATCC 1015 / CBS 113.46 / FGSC A1144 / LSHB Ac4 / NCTC 3858a / NRRL 328 / USDA 3528.7)</name>
    <dbReference type="NCBI Taxonomy" id="380704"/>
    <lineage>
        <taxon>Eukaryota</taxon>
        <taxon>Fungi</taxon>
        <taxon>Dikarya</taxon>
        <taxon>Ascomycota</taxon>
        <taxon>Pezizomycotina</taxon>
        <taxon>Eurotiomycetes</taxon>
        <taxon>Eurotiomycetidae</taxon>
        <taxon>Eurotiales</taxon>
        <taxon>Aspergillaceae</taxon>
        <taxon>Aspergillus</taxon>
        <taxon>Aspergillus subgen. Circumdati</taxon>
    </lineage>
</organism>
<sequence length="176" mass="19185">MIGLGWQADWGSADVGRSNGLVAGTLERRDEGWRIGRKKGKRRVGEREKGGEEDGEREKRKARLVGWGATLGTLGEGKGNKPTQPAAMARKWANEREPPTSPWFQGGWPAGQSRVFITVFMHTPDSPIGPSACEDGTRQPPFPSWSVVTILIACPGKYPYPQRHGKADPFGGTNFG</sequence>
<reference evidence="2 3" key="1">
    <citation type="journal article" date="2011" name="Genome Res.">
        <title>Comparative genomics of citric-acid-producing Aspergillus niger ATCC 1015 versus enzyme-producing CBS 513.88.</title>
        <authorList>
            <person name="Andersen M.R."/>
            <person name="Salazar M.P."/>
            <person name="Schaap P.J."/>
            <person name="van de Vondervoort P.J."/>
            <person name="Culley D."/>
            <person name="Thykaer J."/>
            <person name="Frisvad J.C."/>
            <person name="Nielsen K.F."/>
            <person name="Albang R."/>
            <person name="Albermann K."/>
            <person name="Berka R.M."/>
            <person name="Braus G.H."/>
            <person name="Braus-Stromeyer S.A."/>
            <person name="Corrochano L.M."/>
            <person name="Dai Z."/>
            <person name="van Dijck P.W."/>
            <person name="Hofmann G."/>
            <person name="Lasure L.L."/>
            <person name="Magnuson J.K."/>
            <person name="Menke H."/>
            <person name="Meijer M."/>
            <person name="Meijer S.L."/>
            <person name="Nielsen J.B."/>
            <person name="Nielsen M.L."/>
            <person name="van Ooyen A.J."/>
            <person name="Pel H.J."/>
            <person name="Poulsen L."/>
            <person name="Samson R.A."/>
            <person name="Stam H."/>
            <person name="Tsang A."/>
            <person name="van den Brink J.M."/>
            <person name="Atkins A."/>
            <person name="Aerts A."/>
            <person name="Shapiro H."/>
            <person name="Pangilinan J."/>
            <person name="Salamov A."/>
            <person name="Lou Y."/>
            <person name="Lindquist E."/>
            <person name="Lucas S."/>
            <person name="Grimwood J."/>
            <person name="Grigoriev I.V."/>
            <person name="Kubicek C.P."/>
            <person name="Martinez D."/>
            <person name="van Peij N.N."/>
            <person name="Roubos J.A."/>
            <person name="Nielsen J."/>
            <person name="Baker S.E."/>
        </authorList>
    </citation>
    <scope>NUCLEOTIDE SEQUENCE [LARGE SCALE GENOMIC DNA]</scope>
    <source>
        <strain evidence="3">ATCC 1015 / CBS 113.46 / FGSC A1144 / LSHB Ac4 / NCTC 3858a / NRRL 328 / USDA 3528.7</strain>
    </source>
</reference>
<feature type="compositionally biased region" description="Basic and acidic residues" evidence="1">
    <location>
        <begin position="43"/>
        <end position="59"/>
    </location>
</feature>
<accession>G3Y4K1</accession>
<name>G3Y4K1_ASPNA</name>